<feature type="chain" id="PRO_5045663214" evidence="2">
    <location>
        <begin position="23"/>
        <end position="162"/>
    </location>
</feature>
<evidence type="ECO:0000256" key="1">
    <source>
        <dbReference type="SAM" id="MobiDB-lite"/>
    </source>
</evidence>
<evidence type="ECO:0000256" key="2">
    <source>
        <dbReference type="SAM" id="SignalP"/>
    </source>
</evidence>
<accession>A0ABZ0WD05</accession>
<proteinExistence type="predicted"/>
<name>A0ABZ0WD05_9BACT</name>
<dbReference type="RefSeq" id="WP_114792101.1">
    <property type="nucleotide sequence ID" value="NZ_CP139960.1"/>
</dbReference>
<protein>
    <submittedName>
        <fullName evidence="3">Uncharacterized protein</fullName>
    </submittedName>
</protein>
<feature type="region of interest" description="Disordered" evidence="1">
    <location>
        <begin position="134"/>
        <end position="162"/>
    </location>
</feature>
<dbReference type="EMBL" id="CP139960">
    <property type="protein sequence ID" value="WQD40405.1"/>
    <property type="molecule type" value="Genomic_DNA"/>
</dbReference>
<evidence type="ECO:0000313" key="3">
    <source>
        <dbReference type="EMBL" id="WQD40405.1"/>
    </source>
</evidence>
<keyword evidence="2" id="KW-0732">Signal</keyword>
<keyword evidence="4" id="KW-1185">Reference proteome</keyword>
<reference evidence="3 4" key="1">
    <citation type="submission" date="2023-12" db="EMBL/GenBank/DDBJ databases">
        <title>Genome sequencing and assembly of bacterial species from a model synthetic community.</title>
        <authorList>
            <person name="Hogle S.L."/>
        </authorList>
    </citation>
    <scope>NUCLEOTIDE SEQUENCE [LARGE SCALE GENOMIC DNA]</scope>
    <source>
        <strain evidence="3 4">HAMBI_3031</strain>
    </source>
</reference>
<gene>
    <name evidence="3" type="ORF">U0035_09630</name>
</gene>
<feature type="signal peptide" evidence="2">
    <location>
        <begin position="1"/>
        <end position="22"/>
    </location>
</feature>
<sequence>MKKFIFAALVIAGFSLAQNANAQVRININIGNQPAWGPVGYDYARYYYLPEYNVYYDVAREQFIYPNRRSWVYGRSLPASYGRVNLYNTYKVVVNRNYEPYRDNSRDIQSYNRYRSAHGQAVIRDSREYKYYESKHHPKHKEWNNGRNNNNRDRDYVRRGRR</sequence>
<feature type="compositionally biased region" description="Basic and acidic residues" evidence="1">
    <location>
        <begin position="150"/>
        <end position="162"/>
    </location>
</feature>
<organism evidence="3 4">
    <name type="scientific">Niabella yanshanensis</name>
    <dbReference type="NCBI Taxonomy" id="577386"/>
    <lineage>
        <taxon>Bacteria</taxon>
        <taxon>Pseudomonadati</taxon>
        <taxon>Bacteroidota</taxon>
        <taxon>Chitinophagia</taxon>
        <taxon>Chitinophagales</taxon>
        <taxon>Chitinophagaceae</taxon>
        <taxon>Niabella</taxon>
    </lineage>
</organism>
<evidence type="ECO:0000313" key="4">
    <source>
        <dbReference type="Proteomes" id="UP001325680"/>
    </source>
</evidence>
<dbReference type="Proteomes" id="UP001325680">
    <property type="component" value="Chromosome"/>
</dbReference>